<feature type="region of interest" description="Disordered" evidence="1">
    <location>
        <begin position="1"/>
        <end position="42"/>
    </location>
</feature>
<dbReference type="VEuPathDB" id="FungiDB:ACJ73_08489"/>
<sequence length="81" mass="8517">MASAGSPRDGLRHTVVISSDAEMDERQPPGAKAARKETPHRLQLSNGCAGTQVYKIQAKYFLLAARGAEVVVGGIGIISNP</sequence>
<protein>
    <submittedName>
        <fullName evidence="2">Uncharacterized protein</fullName>
    </submittedName>
</protein>
<evidence type="ECO:0000313" key="3">
    <source>
        <dbReference type="Proteomes" id="UP000242791"/>
    </source>
</evidence>
<comment type="caution">
    <text evidence="2">The sequence shown here is derived from an EMBL/GenBank/DDBJ whole genome shotgun (WGS) entry which is preliminary data.</text>
</comment>
<dbReference type="AlphaFoldDB" id="A0A1J9QVE5"/>
<keyword evidence="3" id="KW-1185">Reference proteome</keyword>
<evidence type="ECO:0000256" key="1">
    <source>
        <dbReference type="SAM" id="MobiDB-lite"/>
    </source>
</evidence>
<dbReference type="EMBL" id="LGTZ01002019">
    <property type="protein sequence ID" value="OJD20175.1"/>
    <property type="molecule type" value="Genomic_DNA"/>
</dbReference>
<evidence type="ECO:0000313" key="2">
    <source>
        <dbReference type="EMBL" id="OJD20175.1"/>
    </source>
</evidence>
<reference evidence="2 3" key="1">
    <citation type="submission" date="2015-08" db="EMBL/GenBank/DDBJ databases">
        <title>Emmonsia species relationships and genome sequence.</title>
        <authorList>
            <person name="Cuomo C.A."/>
            <person name="Schwartz I.S."/>
            <person name="Kenyon C."/>
            <person name="De Hoog G.S."/>
            <person name="Govender N.P."/>
            <person name="Botha A."/>
            <person name="Moreno L."/>
            <person name="De Vries M."/>
            <person name="Munoz J.F."/>
            <person name="Stielow J.B."/>
        </authorList>
    </citation>
    <scope>NUCLEOTIDE SEQUENCE [LARGE SCALE GENOMIC DNA]</scope>
    <source>
        <strain evidence="2 3">EI222</strain>
    </source>
</reference>
<dbReference type="Proteomes" id="UP000242791">
    <property type="component" value="Unassembled WGS sequence"/>
</dbReference>
<gene>
    <name evidence="2" type="ORF">ACJ73_08489</name>
</gene>
<accession>A0A1J9QVE5</accession>
<name>A0A1J9QVE5_9EURO</name>
<organism evidence="2 3">
    <name type="scientific">Blastomyces percursus</name>
    <dbReference type="NCBI Taxonomy" id="1658174"/>
    <lineage>
        <taxon>Eukaryota</taxon>
        <taxon>Fungi</taxon>
        <taxon>Dikarya</taxon>
        <taxon>Ascomycota</taxon>
        <taxon>Pezizomycotina</taxon>
        <taxon>Eurotiomycetes</taxon>
        <taxon>Eurotiomycetidae</taxon>
        <taxon>Onygenales</taxon>
        <taxon>Ajellomycetaceae</taxon>
        <taxon>Blastomyces</taxon>
    </lineage>
</organism>
<proteinExistence type="predicted"/>